<evidence type="ECO:0000256" key="1">
    <source>
        <dbReference type="ARBA" id="ARBA00022737"/>
    </source>
</evidence>
<feature type="region of interest" description="Disordered" evidence="4">
    <location>
        <begin position="1"/>
        <end position="172"/>
    </location>
</feature>
<feature type="compositionally biased region" description="Gly residues" evidence="4">
    <location>
        <begin position="550"/>
        <end position="560"/>
    </location>
</feature>
<keyword evidence="2 3" id="KW-0694">RNA-binding</keyword>
<dbReference type="EMBL" id="BQFW01000002">
    <property type="protein sequence ID" value="GJJ68538.1"/>
    <property type="molecule type" value="Genomic_DNA"/>
</dbReference>
<gene>
    <name evidence="6" type="ORF">EMPS_00884</name>
</gene>
<keyword evidence="7" id="KW-1185">Reference proteome</keyword>
<evidence type="ECO:0000256" key="4">
    <source>
        <dbReference type="SAM" id="MobiDB-lite"/>
    </source>
</evidence>
<dbReference type="PROSITE" id="PS50102">
    <property type="entry name" value="RRM"/>
    <property type="match status" value="2"/>
</dbReference>
<feature type="compositionally biased region" description="Low complexity" evidence="4">
    <location>
        <begin position="561"/>
        <end position="575"/>
    </location>
</feature>
<dbReference type="GO" id="GO:0003729">
    <property type="term" value="F:mRNA binding"/>
    <property type="evidence" value="ECO:0007669"/>
    <property type="project" value="TreeGrafter"/>
</dbReference>
<evidence type="ECO:0000259" key="5">
    <source>
        <dbReference type="PROSITE" id="PS50102"/>
    </source>
</evidence>
<proteinExistence type="predicted"/>
<dbReference type="FunFam" id="3.30.70.330:FF:000025">
    <property type="entry name" value="RNA-binding protein Musashi homolog 2 isoform X1"/>
    <property type="match status" value="1"/>
</dbReference>
<dbReference type="InterPro" id="IPR012677">
    <property type="entry name" value="Nucleotide-bd_a/b_plait_sf"/>
</dbReference>
<dbReference type="InterPro" id="IPR035979">
    <property type="entry name" value="RBD_domain_sf"/>
</dbReference>
<dbReference type="Proteomes" id="UP000827284">
    <property type="component" value="Unassembled WGS sequence"/>
</dbReference>
<dbReference type="Pfam" id="PF00076">
    <property type="entry name" value="RRM_1"/>
    <property type="match status" value="2"/>
</dbReference>
<evidence type="ECO:0000313" key="7">
    <source>
        <dbReference type="Proteomes" id="UP000827284"/>
    </source>
</evidence>
<accession>A0A9P3H1T1</accession>
<feature type="compositionally biased region" description="Low complexity" evidence="4">
    <location>
        <begin position="530"/>
        <end position="549"/>
    </location>
</feature>
<protein>
    <recommendedName>
        <fullName evidence="5">RRM domain-containing protein</fullName>
    </recommendedName>
</protein>
<sequence length="615" mass="65201">MTSRHDDNFDLYDDPYADTGASTGSDPYQDDDDTLYNTTSSHSHRSSDLSRHREDSLSKGHDDSHYSNSRRDYDDDSRYANNSGRDDNHNYKREDSAKREDSPSGGYDPAQPYHQQHDSSYQQQAKRESSQPSRSYGSYDQEDRSDPYSQQQQQQQQQQHQQPSSSSSSSANRELGKMFIGGLNWETTDASLSEYFSRYGELSECMVMKDPVTNKSRGFGFLTFADAKNVDAVLKEDHHLDGKMIDPKRAIPREEQEKTEKIFVGGIAPEVTEEEFANYFSQFGHVLDATLMLDRNTGRPRGFGFITFESDRGVEAALSRRDLVLHHKTIEVKRAQPKNRAEGRGANGAGGAGAGFNQQGYGFGAGQGGMRNFGMDPTMMAAAYGGGFGVGNQMEAYQAMMAAARYNPAAAAMMMNRLRMAGAYGNPAAAAGMGGPGMGMDPAMMAFHRQQFGYGGPNQGGANGGGGDGGSSGGGSQGRQSGYNNSNSQGGSGNRGNNSSYNGDSGNSGSGNGYSGSSGKYDDHDGGSSSGQRRYGSQSDRSYGQESGSHQGGGGGGSGGYSSSRGSGPASSSGSRQGGSNGSSGSGGPVRGGNSGGNSQSSSGRGGGSYHPYQR</sequence>
<dbReference type="CDD" id="cd12330">
    <property type="entry name" value="RRM2_Hrp1p"/>
    <property type="match status" value="1"/>
</dbReference>
<name>A0A9P3H1T1_9FUNG</name>
<feature type="compositionally biased region" description="Gly residues" evidence="4">
    <location>
        <begin position="576"/>
        <end position="596"/>
    </location>
</feature>
<organism evidence="6 7">
    <name type="scientific">Entomortierella parvispora</name>
    <dbReference type="NCBI Taxonomy" id="205924"/>
    <lineage>
        <taxon>Eukaryota</taxon>
        <taxon>Fungi</taxon>
        <taxon>Fungi incertae sedis</taxon>
        <taxon>Mucoromycota</taxon>
        <taxon>Mortierellomycotina</taxon>
        <taxon>Mortierellomycetes</taxon>
        <taxon>Mortierellales</taxon>
        <taxon>Mortierellaceae</taxon>
        <taxon>Entomortierella</taxon>
    </lineage>
</organism>
<evidence type="ECO:0000256" key="3">
    <source>
        <dbReference type="PROSITE-ProRule" id="PRU00176"/>
    </source>
</evidence>
<comment type="caution">
    <text evidence="6">The sequence shown here is derived from an EMBL/GenBank/DDBJ whole genome shotgun (WGS) entry which is preliminary data.</text>
</comment>
<feature type="domain" description="RRM" evidence="5">
    <location>
        <begin position="260"/>
        <end position="337"/>
    </location>
</feature>
<dbReference type="GO" id="GO:0006417">
    <property type="term" value="P:regulation of translation"/>
    <property type="evidence" value="ECO:0007669"/>
    <property type="project" value="TreeGrafter"/>
</dbReference>
<dbReference type="SUPFAM" id="SSF54928">
    <property type="entry name" value="RNA-binding domain, RBD"/>
    <property type="match status" value="2"/>
</dbReference>
<feature type="compositionally biased region" description="Gly residues" evidence="4">
    <location>
        <begin position="506"/>
        <end position="516"/>
    </location>
</feature>
<feature type="compositionally biased region" description="Basic and acidic residues" evidence="4">
    <location>
        <begin position="45"/>
        <end position="102"/>
    </location>
</feature>
<reference evidence="6" key="1">
    <citation type="submission" date="2021-11" db="EMBL/GenBank/DDBJ databases">
        <authorList>
            <person name="Herlambang A."/>
            <person name="Guo Y."/>
            <person name="Takashima Y."/>
            <person name="Nishizawa T."/>
        </authorList>
    </citation>
    <scope>NUCLEOTIDE SEQUENCE</scope>
    <source>
        <strain evidence="6">E1425</strain>
    </source>
</reference>
<dbReference type="PANTHER" id="PTHR48032:SF6">
    <property type="entry name" value="RNA-BINDING (RRM_RBD_RNP MOTIFS) FAMILY PROTEIN"/>
    <property type="match status" value="1"/>
</dbReference>
<feature type="region of interest" description="Disordered" evidence="4">
    <location>
        <begin position="451"/>
        <end position="615"/>
    </location>
</feature>
<keyword evidence="1" id="KW-0677">Repeat</keyword>
<feature type="compositionally biased region" description="Low complexity" evidence="4">
    <location>
        <begin position="149"/>
        <end position="170"/>
    </location>
</feature>
<dbReference type="AlphaFoldDB" id="A0A9P3H1T1"/>
<dbReference type="PANTHER" id="PTHR48032">
    <property type="entry name" value="RNA-BINDING PROTEIN MUSASHI HOMOLOG RBP6"/>
    <property type="match status" value="1"/>
</dbReference>
<dbReference type="InterPro" id="IPR000504">
    <property type="entry name" value="RRM_dom"/>
</dbReference>
<feature type="compositionally biased region" description="Low complexity" evidence="4">
    <location>
        <begin position="111"/>
        <end position="124"/>
    </location>
</feature>
<dbReference type="SMART" id="SM00360">
    <property type="entry name" value="RRM"/>
    <property type="match status" value="2"/>
</dbReference>
<reference evidence="6" key="2">
    <citation type="journal article" date="2022" name="Microbiol. Resour. Announc.">
        <title>Whole-Genome Sequence of Entomortierella parvispora E1425, a Mucoromycotan Fungus Associated with Burkholderiaceae-Related Endosymbiotic Bacteria.</title>
        <authorList>
            <person name="Herlambang A."/>
            <person name="Guo Y."/>
            <person name="Takashima Y."/>
            <person name="Narisawa K."/>
            <person name="Ohta H."/>
            <person name="Nishizawa T."/>
        </authorList>
    </citation>
    <scope>NUCLEOTIDE SEQUENCE</scope>
    <source>
        <strain evidence="6">E1425</strain>
    </source>
</reference>
<evidence type="ECO:0000256" key="2">
    <source>
        <dbReference type="ARBA" id="ARBA00022884"/>
    </source>
</evidence>
<feature type="domain" description="RRM" evidence="5">
    <location>
        <begin position="176"/>
        <end position="258"/>
    </location>
</feature>
<dbReference type="OrthoDB" id="1875751at2759"/>
<dbReference type="Gene3D" id="3.30.70.330">
    <property type="match status" value="2"/>
</dbReference>
<feature type="compositionally biased region" description="Low complexity" evidence="4">
    <location>
        <begin position="478"/>
        <end position="505"/>
    </location>
</feature>
<evidence type="ECO:0000313" key="6">
    <source>
        <dbReference type="EMBL" id="GJJ68538.1"/>
    </source>
</evidence>
<feature type="compositionally biased region" description="Gly residues" evidence="4">
    <location>
        <begin position="453"/>
        <end position="477"/>
    </location>
</feature>